<keyword evidence="6" id="KW-0732">Signal</keyword>
<comment type="catalytic activity">
    <reaction evidence="1">
        <text>Hydrolysis of terminal non-reducing N-acetyl-D-hexosamine residues in N-acetyl-beta-D-hexosaminides.</text>
        <dbReference type="EC" id="3.2.1.52"/>
    </reaction>
</comment>
<dbReference type="RefSeq" id="WP_114461347.1">
    <property type="nucleotide sequence ID" value="NZ_QPIW01000008.1"/>
</dbReference>
<evidence type="ECO:0000256" key="5">
    <source>
        <dbReference type="ARBA" id="ARBA00023295"/>
    </source>
</evidence>
<dbReference type="GO" id="GO:0004563">
    <property type="term" value="F:beta-N-acetylhexosaminidase activity"/>
    <property type="evidence" value="ECO:0007669"/>
    <property type="project" value="UniProtKB-EC"/>
</dbReference>
<dbReference type="Pfam" id="PF01915">
    <property type="entry name" value="Glyco_hydro_3_C"/>
    <property type="match status" value="1"/>
</dbReference>
<dbReference type="InterPro" id="IPR001764">
    <property type="entry name" value="Glyco_hydro_3_N"/>
</dbReference>
<evidence type="ECO:0000313" key="10">
    <source>
        <dbReference type="EMBL" id="RDB05743.1"/>
    </source>
</evidence>
<dbReference type="Gene3D" id="3.20.20.300">
    <property type="entry name" value="Glycoside hydrolase, family 3, N-terminal domain"/>
    <property type="match status" value="1"/>
</dbReference>
<dbReference type="InterPro" id="IPR012338">
    <property type="entry name" value="Beta-lactam/transpept-like"/>
</dbReference>
<dbReference type="EMBL" id="QPIW01000008">
    <property type="protein sequence ID" value="RDB05743.1"/>
    <property type="molecule type" value="Genomic_DNA"/>
</dbReference>
<dbReference type="InterPro" id="IPR001466">
    <property type="entry name" value="Beta-lactam-related"/>
</dbReference>
<feature type="domain" description="Glycoside hydrolase family 3 N-terminal" evidence="8">
    <location>
        <begin position="46"/>
        <end position="371"/>
    </location>
</feature>
<dbReference type="Gene3D" id="3.40.50.1700">
    <property type="entry name" value="Glycoside hydrolase family 3 C-terminal domain"/>
    <property type="match status" value="1"/>
</dbReference>
<dbReference type="PANTHER" id="PTHR30480">
    <property type="entry name" value="BETA-HEXOSAMINIDASE-RELATED"/>
    <property type="match status" value="1"/>
</dbReference>
<sequence>MKKPLFLFLFSFFCLATSSFAQTTPPFLQNPNQRWVDSVFNSLTPDERIAQLIMVAAHGYPMNPKRVIIDTTFSNPRVVAQYIRDYKVGGVIFFQGGPVQQAQLTNYYQSISKVPLLVAMDSEWGLAMRLDSAVRFPYQMTMGAIQGNDDLIYRMGKALAAQKKRLGVHINFAPSVDVNNNANNPVINFRSFGENPQKVFEKSYAYMKGMQDGGILSSLKHFPGHGDTGVDSHYDLPVIPHNRARLDSVELYPFRKLIEKGADGIMMAHLAIPVLDTAKNVPSTLSKPIVTGLLKDQLHFNGLIYSDAMNMKGLTKYFPNGTGDAKGLEAGMDVLEFSPNVPAAIAEIKKSIAEGRISQAEIDARVKKVLAAKAWVGLAQFKPIETKNLIADINDKESELLNRLLTENALTVLKNEGYILPIKHLDKITIASVSLTDAPAATAATKDGVVALGTRNETASTGDLTTFQKTLSLYTNVDHFIIHPQTPDSVQSRIRSALKSYDVVLVGAHLNNIRPGTNYGITPTTATWVKELANNGNSIITVFGNVYSLNKLEGISNAKALVMAYQLTPFTEELSAQLLFGAIPAKGKLPVTVNAQFGYGVGLDIPAIGRLKYTIPEEVGLNSQWLSFKIDSLANNAIAQKATPSIVVQLAKDGKVFYRKAYGTHVYPTPLKMVNVPPRPVQLTDLYDFASVTKIAGSTMALARLHSEGKFNLDGTMKDYLPSYDKSNKADLVWRQVLTHQARLKAWIPFWRDTKNADGTWKKKTFSWGKTAHGPYTVQVTDSLWLHKKYQKKIFDAIRESPLNERSAVAEKEYVYSDLSFILYPQVVQNITGVPFEDYLKTNVYRKIGANSLTFNPRRFYDLSKIVPSERDTFYRETLIHGRVHDEGASMLGGLSGHAGLFGNANDLMKVTQLYLQKGSYGGESFISENTMNEFTSYQFPESRRGIGFDKPCRGRDCGNAPKSATSMSYGHTGYTGIMIWNDPAYNLNYVFLSNRVYPTRDNNKISTLNVRTAIMQVVYEGLGLK</sequence>
<feature type="chain" id="PRO_5016976039" description="beta-N-acetylhexosaminidase" evidence="6">
    <location>
        <begin position="22"/>
        <end position="1026"/>
    </location>
</feature>
<dbReference type="OrthoDB" id="9805821at2"/>
<dbReference type="GO" id="GO:0009254">
    <property type="term" value="P:peptidoglycan turnover"/>
    <property type="evidence" value="ECO:0007669"/>
    <property type="project" value="TreeGrafter"/>
</dbReference>
<keyword evidence="11" id="KW-1185">Reference proteome</keyword>
<dbReference type="InterPro" id="IPR036881">
    <property type="entry name" value="Glyco_hydro_3_C_sf"/>
</dbReference>
<dbReference type="Proteomes" id="UP000253141">
    <property type="component" value="Unassembled WGS sequence"/>
</dbReference>
<evidence type="ECO:0000259" key="7">
    <source>
        <dbReference type="Pfam" id="PF00144"/>
    </source>
</evidence>
<dbReference type="SUPFAM" id="SSF56601">
    <property type="entry name" value="beta-lactamase/transpeptidase-like"/>
    <property type="match status" value="1"/>
</dbReference>
<evidence type="ECO:0000256" key="4">
    <source>
        <dbReference type="ARBA" id="ARBA00022801"/>
    </source>
</evidence>
<evidence type="ECO:0000256" key="6">
    <source>
        <dbReference type="SAM" id="SignalP"/>
    </source>
</evidence>
<dbReference type="AlphaFoldDB" id="A0A369IE13"/>
<dbReference type="SUPFAM" id="SSF52279">
    <property type="entry name" value="Beta-D-glucan exohydrolase, C-terminal domain"/>
    <property type="match status" value="1"/>
</dbReference>
<organism evidence="10 11">
    <name type="scientific">Runella aurantiaca</name>
    <dbReference type="NCBI Taxonomy" id="2282308"/>
    <lineage>
        <taxon>Bacteria</taxon>
        <taxon>Pseudomonadati</taxon>
        <taxon>Bacteroidota</taxon>
        <taxon>Cytophagia</taxon>
        <taxon>Cytophagales</taxon>
        <taxon>Spirosomataceae</taxon>
        <taxon>Runella</taxon>
    </lineage>
</organism>
<dbReference type="Pfam" id="PF00144">
    <property type="entry name" value="Beta-lactamase"/>
    <property type="match status" value="1"/>
</dbReference>
<feature type="domain" description="Beta-lactamase-related" evidence="7">
    <location>
        <begin position="632"/>
        <end position="1006"/>
    </location>
</feature>
<feature type="signal peptide" evidence="6">
    <location>
        <begin position="1"/>
        <end position="21"/>
    </location>
</feature>
<dbReference type="Gene3D" id="3.40.710.10">
    <property type="entry name" value="DD-peptidase/beta-lactamase superfamily"/>
    <property type="match status" value="1"/>
</dbReference>
<dbReference type="SUPFAM" id="SSF51445">
    <property type="entry name" value="(Trans)glycosidases"/>
    <property type="match status" value="1"/>
</dbReference>
<keyword evidence="4 10" id="KW-0378">Hydrolase</keyword>
<accession>A0A369IE13</accession>
<dbReference type="InterPro" id="IPR036962">
    <property type="entry name" value="Glyco_hydro_3_N_sf"/>
</dbReference>
<dbReference type="GO" id="GO:0005975">
    <property type="term" value="P:carbohydrate metabolic process"/>
    <property type="evidence" value="ECO:0007669"/>
    <property type="project" value="InterPro"/>
</dbReference>
<keyword evidence="5" id="KW-0326">Glycosidase</keyword>
<reference evidence="10 11" key="1">
    <citation type="submission" date="2018-07" db="EMBL/GenBank/DDBJ databases">
        <title>Genome analysis of Runella aurantiaca.</title>
        <authorList>
            <person name="Yang X."/>
        </authorList>
    </citation>
    <scope>NUCLEOTIDE SEQUENCE [LARGE SCALE GENOMIC DNA]</scope>
    <source>
        <strain evidence="10 11">YX9</strain>
    </source>
</reference>
<feature type="domain" description="Glycoside hydrolase family 3 C-terminal" evidence="9">
    <location>
        <begin position="411"/>
        <end position="596"/>
    </location>
</feature>
<name>A0A369IE13_9BACT</name>
<evidence type="ECO:0000256" key="1">
    <source>
        <dbReference type="ARBA" id="ARBA00001231"/>
    </source>
</evidence>
<dbReference type="InterPro" id="IPR017853">
    <property type="entry name" value="GH"/>
</dbReference>
<evidence type="ECO:0000256" key="3">
    <source>
        <dbReference type="ARBA" id="ARBA00012663"/>
    </source>
</evidence>
<dbReference type="EC" id="3.2.1.52" evidence="3"/>
<evidence type="ECO:0000259" key="8">
    <source>
        <dbReference type="Pfam" id="PF00933"/>
    </source>
</evidence>
<comment type="caution">
    <text evidence="10">The sequence shown here is derived from an EMBL/GenBank/DDBJ whole genome shotgun (WGS) entry which is preliminary data.</text>
</comment>
<dbReference type="PANTHER" id="PTHR30480:SF13">
    <property type="entry name" value="BETA-HEXOSAMINIDASE"/>
    <property type="match status" value="1"/>
</dbReference>
<dbReference type="InterPro" id="IPR050226">
    <property type="entry name" value="NagZ_Beta-hexosaminidase"/>
</dbReference>
<evidence type="ECO:0000313" key="11">
    <source>
        <dbReference type="Proteomes" id="UP000253141"/>
    </source>
</evidence>
<gene>
    <name evidence="10" type="ORF">DVG78_12190</name>
</gene>
<evidence type="ECO:0000259" key="9">
    <source>
        <dbReference type="Pfam" id="PF01915"/>
    </source>
</evidence>
<protein>
    <recommendedName>
        <fullName evidence="3">beta-N-acetylhexosaminidase</fullName>
        <ecNumber evidence="3">3.2.1.52</ecNumber>
    </recommendedName>
</protein>
<evidence type="ECO:0000256" key="2">
    <source>
        <dbReference type="ARBA" id="ARBA00005336"/>
    </source>
</evidence>
<dbReference type="InterPro" id="IPR002772">
    <property type="entry name" value="Glyco_hydro_3_C"/>
</dbReference>
<dbReference type="Pfam" id="PF00933">
    <property type="entry name" value="Glyco_hydro_3"/>
    <property type="match status" value="1"/>
</dbReference>
<proteinExistence type="inferred from homology"/>
<comment type="similarity">
    <text evidence="2">Belongs to the glycosyl hydrolase 3 family.</text>
</comment>